<dbReference type="InterPro" id="IPR012337">
    <property type="entry name" value="RNaseH-like_sf"/>
</dbReference>
<evidence type="ECO:0000256" key="7">
    <source>
        <dbReference type="ARBA" id="ARBA00022918"/>
    </source>
</evidence>
<dbReference type="RefSeq" id="XP_030763045.1">
    <property type="nucleotide sequence ID" value="XM_030907185.1"/>
</dbReference>
<dbReference type="FunFam" id="3.30.70.270:FF:000026">
    <property type="entry name" value="Transposon Ty3-G Gag-Pol polyprotein"/>
    <property type="match status" value="1"/>
</dbReference>
<dbReference type="InterPro" id="IPR043502">
    <property type="entry name" value="DNA/RNA_pol_sf"/>
</dbReference>
<dbReference type="FunFam" id="3.30.420.10:FF:000063">
    <property type="entry name" value="Retrovirus-related Pol polyprotein from transposon 297-like Protein"/>
    <property type="match status" value="1"/>
</dbReference>
<accession>A0A6J2YJK2</accession>
<keyword evidence="2" id="KW-0808">Transferase</keyword>
<dbReference type="PROSITE" id="PS50878">
    <property type="entry name" value="RT_POL"/>
    <property type="match status" value="1"/>
</dbReference>
<dbReference type="SUPFAM" id="SSF56672">
    <property type="entry name" value="DNA/RNA polymerases"/>
    <property type="match status" value="1"/>
</dbReference>
<keyword evidence="7" id="KW-0695">RNA-directed DNA polymerase</keyword>
<dbReference type="GO" id="GO:0016787">
    <property type="term" value="F:hydrolase activity"/>
    <property type="evidence" value="ECO:0007669"/>
    <property type="project" value="UniProtKB-KW"/>
</dbReference>
<dbReference type="SUPFAM" id="SSF53098">
    <property type="entry name" value="Ribonuclease H-like"/>
    <property type="match status" value="1"/>
</dbReference>
<dbReference type="CDD" id="cd01647">
    <property type="entry name" value="RT_LTR"/>
    <property type="match status" value="1"/>
</dbReference>
<keyword evidence="6" id="KW-0378">Hydrolase</keyword>
<evidence type="ECO:0000313" key="10">
    <source>
        <dbReference type="Proteomes" id="UP000504635"/>
    </source>
</evidence>
<dbReference type="Pfam" id="PF00078">
    <property type="entry name" value="RVT_1"/>
    <property type="match status" value="1"/>
</dbReference>
<dbReference type="InterPro" id="IPR050951">
    <property type="entry name" value="Retrovirus_Pol_polyprotein"/>
</dbReference>
<dbReference type="PANTHER" id="PTHR37984">
    <property type="entry name" value="PROTEIN CBG26694"/>
    <property type="match status" value="1"/>
</dbReference>
<dbReference type="KEGG" id="soy:115887715"/>
<evidence type="ECO:0000256" key="5">
    <source>
        <dbReference type="ARBA" id="ARBA00022759"/>
    </source>
</evidence>
<dbReference type="CDD" id="cd09274">
    <property type="entry name" value="RNase_HI_RT_Ty3"/>
    <property type="match status" value="1"/>
</dbReference>
<dbReference type="Gene3D" id="3.30.420.10">
    <property type="entry name" value="Ribonuclease H-like superfamily/Ribonuclease H"/>
    <property type="match status" value="1"/>
</dbReference>
<name>A0A6J2YJK2_SITOR</name>
<evidence type="ECO:0000256" key="4">
    <source>
        <dbReference type="ARBA" id="ARBA00022722"/>
    </source>
</evidence>
<dbReference type="Proteomes" id="UP000504635">
    <property type="component" value="Unplaced"/>
</dbReference>
<feature type="domain" description="Reverse transcriptase" evidence="8">
    <location>
        <begin position="331"/>
        <end position="508"/>
    </location>
</feature>
<evidence type="ECO:0000259" key="9">
    <source>
        <dbReference type="PROSITE" id="PS50994"/>
    </source>
</evidence>
<evidence type="ECO:0000313" key="11">
    <source>
        <dbReference type="RefSeq" id="XP_030763045.1"/>
    </source>
</evidence>
<dbReference type="InParanoid" id="A0A6J2YJK2"/>
<gene>
    <name evidence="11" type="primary">LOC115887715</name>
</gene>
<dbReference type="GO" id="GO:0015074">
    <property type="term" value="P:DNA integration"/>
    <property type="evidence" value="ECO:0007669"/>
    <property type="project" value="InterPro"/>
</dbReference>
<dbReference type="Pfam" id="PF17917">
    <property type="entry name" value="RT_RNaseH"/>
    <property type="match status" value="1"/>
</dbReference>
<dbReference type="FunFam" id="1.10.340.70:FF:000003">
    <property type="entry name" value="Protein CBG25708"/>
    <property type="match status" value="1"/>
</dbReference>
<dbReference type="Pfam" id="PF17921">
    <property type="entry name" value="Integrase_H2C2"/>
    <property type="match status" value="1"/>
</dbReference>
<reference evidence="11" key="1">
    <citation type="submission" date="2025-08" db="UniProtKB">
        <authorList>
            <consortium name="RefSeq"/>
        </authorList>
    </citation>
    <scope>IDENTIFICATION</scope>
    <source>
        <tissue evidence="11">Gonads</tissue>
    </source>
</reference>
<evidence type="ECO:0000256" key="3">
    <source>
        <dbReference type="ARBA" id="ARBA00022695"/>
    </source>
</evidence>
<evidence type="ECO:0000256" key="6">
    <source>
        <dbReference type="ARBA" id="ARBA00022801"/>
    </source>
</evidence>
<keyword evidence="10" id="KW-1185">Reference proteome</keyword>
<dbReference type="AlphaFoldDB" id="A0A6J2YJK2"/>
<dbReference type="PROSITE" id="PS50994">
    <property type="entry name" value="INTEGRASE"/>
    <property type="match status" value="1"/>
</dbReference>
<dbReference type="EC" id="2.7.7.49" evidence="1"/>
<dbReference type="InterPro" id="IPR001584">
    <property type="entry name" value="Integrase_cat-core"/>
</dbReference>
<evidence type="ECO:0000256" key="1">
    <source>
        <dbReference type="ARBA" id="ARBA00012493"/>
    </source>
</evidence>
<evidence type="ECO:0000259" key="8">
    <source>
        <dbReference type="PROSITE" id="PS50878"/>
    </source>
</evidence>
<dbReference type="GeneID" id="115887715"/>
<dbReference type="Pfam" id="PF00665">
    <property type="entry name" value="rve"/>
    <property type="match status" value="1"/>
</dbReference>
<dbReference type="GO" id="GO:0004519">
    <property type="term" value="F:endonuclease activity"/>
    <property type="evidence" value="ECO:0007669"/>
    <property type="project" value="UniProtKB-KW"/>
</dbReference>
<dbReference type="Gene3D" id="1.10.340.70">
    <property type="match status" value="1"/>
</dbReference>
<proteinExistence type="predicted"/>
<keyword evidence="3" id="KW-0548">Nucleotidyltransferase</keyword>
<keyword evidence="5" id="KW-0255">Endonuclease</keyword>
<dbReference type="OrthoDB" id="8038132at2759"/>
<organism evidence="10 11">
    <name type="scientific">Sitophilus oryzae</name>
    <name type="common">Rice weevil</name>
    <name type="synonym">Curculio oryzae</name>
    <dbReference type="NCBI Taxonomy" id="7048"/>
    <lineage>
        <taxon>Eukaryota</taxon>
        <taxon>Metazoa</taxon>
        <taxon>Ecdysozoa</taxon>
        <taxon>Arthropoda</taxon>
        <taxon>Hexapoda</taxon>
        <taxon>Insecta</taxon>
        <taxon>Pterygota</taxon>
        <taxon>Neoptera</taxon>
        <taxon>Endopterygota</taxon>
        <taxon>Coleoptera</taxon>
        <taxon>Polyphaga</taxon>
        <taxon>Cucujiformia</taxon>
        <taxon>Curculionidae</taxon>
        <taxon>Dryophthorinae</taxon>
        <taxon>Sitophilus</taxon>
    </lineage>
</organism>
<evidence type="ECO:0000256" key="2">
    <source>
        <dbReference type="ARBA" id="ARBA00022679"/>
    </source>
</evidence>
<protein>
    <recommendedName>
        <fullName evidence="1">RNA-directed DNA polymerase</fullName>
        <ecNumber evidence="1">2.7.7.49</ecNumber>
    </recommendedName>
</protein>
<dbReference type="InterPro" id="IPR043128">
    <property type="entry name" value="Rev_trsase/Diguanyl_cyclase"/>
</dbReference>
<dbReference type="GO" id="GO:0003964">
    <property type="term" value="F:RNA-directed DNA polymerase activity"/>
    <property type="evidence" value="ECO:0007669"/>
    <property type="project" value="UniProtKB-KW"/>
</dbReference>
<dbReference type="InterPro" id="IPR036397">
    <property type="entry name" value="RNaseH_sf"/>
</dbReference>
<dbReference type="InterPro" id="IPR041588">
    <property type="entry name" value="Integrase_H2C2"/>
</dbReference>
<sequence>MDVRLPEQMKFTGNISENFKLFKQNFEIFLLAKGKQEVQDEVKVALLLNCMGQEAINVYNTFSLNEAEKKQYQKVIDEFGKYCNPKKNVIYERYMFFSRKQEEGEGIDKFVTDLKKLAESCEFNEQKDSLIRDRIVLGITNLRLQERLLTREDLNLEKAINECRVAEISKLQIDEVQKDQKQVYGVRKEERRGYEKENKLKKNEGNKFDCRKCLSKHGPKQCKAYGQKCFKCGLVNHFAKACTRKPVKKEVKEVSKEKGDDNVNVDKFFVNSINTQNCKALYKEVDIKGKCPQKCSIKLKKCCQPVAHPARRVPLAIKEELRKTLNELEQKGIISKTDSPGDWVSNLVIIEKSNGSLRLCLNPQDLNKAIQRNFYTIPTIEDISSKLCNKSWFTVLDFKDGFYQVELDHKSSELCTFSTVFGCYKFLRLPFGLTNAPEYFQKVNEENFGDIEGVIIYFDDLLIAANTEQEHDAILKKVIERAQMLNIKFNQTKLQYKVNEVNYVGHVFCKDGMKPSKDRVKAIQAIENPTNLKELQRVLGMLNYLRGFIPNFAKVTSPIRELLRKDVHFQWNQKHTEVLNKLKDILASDLVLGTFQSDKPIVIQTDASKDGLGCCLMQDKPTYHGSRSLTAAEKNYSQCEKELLAVVFAVSKFHHFIYGRDVKIITDNKPLLGIMKKDLSKVPSPRLQRLKLKLIRYNLNFEYCPGKHMYIADLLSRSYIKDEVQDDPDMKEIVHSIEKHFSISEERRAQFEKAIQHDSDLSKLIEYIKNGWPKYFKMIPNSLRPYWQYQNDITLSNNLLLLKDRLIVPRTLIQDMLDLLHETHFGMTKTKQRAKEMLYWVNMNAEIEKLIRNCQICERYSPKLCKEPMIPHEIPNRPFKKVASDICDYGGKSYLILMDYYSKWLEIKQMKGKTSYDVINALKEIFSIHGIPDELISDNMPYNSYECRQFAKQWNFKICTSSPHYPKSNGLAEKGVGIAKMMLRKDQDLMLSLLNYRTTPIVGLNLTPSQLLMGRNLKTKIPIDENKLLPNSYNNSNIKNEICRKRELDKKYYDLNCKVRNSFNEGQFVVIQNQNNNEWEAGQIVKPVPDSPRSYIVKDSRGAIVRRNSSHLKSSESGSVIDQNTCCDSADQNCDSSSEIVSVHQENERPKRQIKNWLNLKITNYFKKGDVVSMDYYMLGLICSIFDMT</sequence>
<dbReference type="InterPro" id="IPR041373">
    <property type="entry name" value="RT_RNaseH"/>
</dbReference>
<dbReference type="GO" id="GO:0003676">
    <property type="term" value="F:nucleic acid binding"/>
    <property type="evidence" value="ECO:0007669"/>
    <property type="project" value="InterPro"/>
</dbReference>
<dbReference type="InterPro" id="IPR000477">
    <property type="entry name" value="RT_dom"/>
</dbReference>
<dbReference type="Gene3D" id="3.30.70.270">
    <property type="match status" value="2"/>
</dbReference>
<dbReference type="Gene3D" id="3.10.10.10">
    <property type="entry name" value="HIV Type 1 Reverse Transcriptase, subunit A, domain 1"/>
    <property type="match status" value="1"/>
</dbReference>
<feature type="domain" description="Integrase catalytic" evidence="9">
    <location>
        <begin position="874"/>
        <end position="1030"/>
    </location>
</feature>
<dbReference type="PANTHER" id="PTHR37984:SF7">
    <property type="entry name" value="INTEGRASE CATALYTIC DOMAIN-CONTAINING PROTEIN"/>
    <property type="match status" value="1"/>
</dbReference>
<dbReference type="GO" id="GO:0042575">
    <property type="term" value="C:DNA polymerase complex"/>
    <property type="evidence" value="ECO:0007669"/>
    <property type="project" value="UniProtKB-ARBA"/>
</dbReference>
<keyword evidence="4" id="KW-0540">Nuclease</keyword>